<dbReference type="Proteomes" id="UP001165121">
    <property type="component" value="Unassembled WGS sequence"/>
</dbReference>
<sequence>MGGSKTKSLERLHVGPSGAEMVGTSSYPAGGQMSGGGSRRSAICKIPQQRSTSVVIDAVYKTDVPVAPTTMGGGKNEKKDRALVPTVGGGTAVVQQTVAAILDGELVRRDGERAERYVSTVRPAMAALRYAYKPDESGDGGPGGDEELQTKRTTSETAVPSMTTTTELPEEVATTEEGAQADDCARRTEEGTQADSRARRTEEGATTTSALVEMNEAESMETSPVELGAEPTEETWQANEARVALDKRRRQRSSKENDDANANERIHVNLVQCTEGADDDDVKSKGAKASDGLPTAAMLVGGKQQLVKIDSGARYSVAGTDRMDRGERKRVQAPVTYVEGIGGFLLDVLGVWTFTMVNVYDQTGMIDACIVDGCTNDFLIGVDFLGSF</sequence>
<protein>
    <submittedName>
        <fullName evidence="2">Unnamed protein product</fullName>
    </submittedName>
</protein>
<dbReference type="OrthoDB" id="127257at2759"/>
<dbReference type="EMBL" id="BSXT01000393">
    <property type="protein sequence ID" value="GMF26334.1"/>
    <property type="molecule type" value="Genomic_DNA"/>
</dbReference>
<feature type="compositionally biased region" description="Polar residues" evidence="1">
    <location>
        <begin position="155"/>
        <end position="167"/>
    </location>
</feature>
<dbReference type="AlphaFoldDB" id="A0A9W6U532"/>
<comment type="caution">
    <text evidence="2">The sequence shown here is derived from an EMBL/GenBank/DDBJ whole genome shotgun (WGS) entry which is preliminary data.</text>
</comment>
<keyword evidence="3" id="KW-1185">Reference proteome</keyword>
<name>A0A9W6U532_9STRA</name>
<gene>
    <name evidence="2" type="ORF">Pfra01_000493400</name>
</gene>
<dbReference type="InterPro" id="IPR021109">
    <property type="entry name" value="Peptidase_aspartic_dom_sf"/>
</dbReference>
<dbReference type="SUPFAM" id="SSF50630">
    <property type="entry name" value="Acid proteases"/>
    <property type="match status" value="1"/>
</dbReference>
<feature type="compositionally biased region" description="Basic and acidic residues" evidence="1">
    <location>
        <begin position="253"/>
        <end position="263"/>
    </location>
</feature>
<feature type="region of interest" description="Disordered" evidence="1">
    <location>
        <begin position="132"/>
        <end position="263"/>
    </location>
</feature>
<evidence type="ECO:0000313" key="2">
    <source>
        <dbReference type="EMBL" id="GMF26334.1"/>
    </source>
</evidence>
<reference evidence="2" key="1">
    <citation type="submission" date="2023-04" db="EMBL/GenBank/DDBJ databases">
        <title>Phytophthora fragariaefolia NBRC 109709.</title>
        <authorList>
            <person name="Ichikawa N."/>
            <person name="Sato H."/>
            <person name="Tonouchi N."/>
        </authorList>
    </citation>
    <scope>NUCLEOTIDE SEQUENCE</scope>
    <source>
        <strain evidence="2">NBRC 109709</strain>
    </source>
</reference>
<feature type="region of interest" description="Disordered" evidence="1">
    <location>
        <begin position="1"/>
        <end position="40"/>
    </location>
</feature>
<accession>A0A9W6U532</accession>
<proteinExistence type="predicted"/>
<feature type="compositionally biased region" description="Basic and acidic residues" evidence="1">
    <location>
        <begin position="183"/>
        <end position="203"/>
    </location>
</feature>
<organism evidence="2 3">
    <name type="scientific">Phytophthora fragariaefolia</name>
    <dbReference type="NCBI Taxonomy" id="1490495"/>
    <lineage>
        <taxon>Eukaryota</taxon>
        <taxon>Sar</taxon>
        <taxon>Stramenopiles</taxon>
        <taxon>Oomycota</taxon>
        <taxon>Peronosporomycetes</taxon>
        <taxon>Peronosporales</taxon>
        <taxon>Peronosporaceae</taxon>
        <taxon>Phytophthora</taxon>
    </lineage>
</organism>
<evidence type="ECO:0000313" key="3">
    <source>
        <dbReference type="Proteomes" id="UP001165121"/>
    </source>
</evidence>
<evidence type="ECO:0000256" key="1">
    <source>
        <dbReference type="SAM" id="MobiDB-lite"/>
    </source>
</evidence>